<sequence>MSDNNVCSSGERAVKDEKYYFESGDCTFSVEGVLFKVARLQFCQDPDSAFAHMFEVAQGSPSEPIQLHDSVESFRALCWAMYSPPTQMFHAWNEPESVDLQKYLLIIDIANKYGLADHEIWGWMMARRIANGDAVSKHLKACPEDELEGMMRLGWRCASSAPELIELVESAWLARIRLGVDKGRVSYRRALTVGEDCGRRRFQGDVYGELRRQLIHGSTVMQLGAAAFDHFDLEPYQLDRLLRGHALLSHHTRTVPASAWPAKPRIVPQINAYQPDRLLRGHALLSHHTRTVPAWPARPRTVPQVDASGPTNTQGTQSAFGQSGAFGSAFAQPSFVISPFRPSNWVCYDHNNCQAEWDSLAVGPDWLEKARETRSAPDGVFDVSASTCVETYLNTLAAEWSQRLASRAELAVDISEFFLGPA</sequence>
<evidence type="ECO:0000313" key="2">
    <source>
        <dbReference type="EMBL" id="KAF7299872.1"/>
    </source>
</evidence>
<evidence type="ECO:0000313" key="3">
    <source>
        <dbReference type="Proteomes" id="UP000613580"/>
    </source>
</evidence>
<evidence type="ECO:0008006" key="4">
    <source>
        <dbReference type="Google" id="ProtNLM"/>
    </source>
</evidence>
<reference evidence="2" key="1">
    <citation type="submission" date="2020-05" db="EMBL/GenBank/DDBJ databases">
        <title>Mycena genomes resolve the evolution of fungal bioluminescence.</title>
        <authorList>
            <person name="Tsai I.J."/>
        </authorList>
    </citation>
    <scope>NUCLEOTIDE SEQUENCE</scope>
    <source>
        <strain evidence="2">110903Hualien_Pintung</strain>
    </source>
</reference>
<name>A0A8H6SJ98_MYCCL</name>
<dbReference type="Proteomes" id="UP000613580">
    <property type="component" value="Unassembled WGS sequence"/>
</dbReference>
<dbReference type="OrthoDB" id="3157337at2759"/>
<comment type="caution">
    <text evidence="2">The sequence shown here is derived from an EMBL/GenBank/DDBJ whole genome shotgun (WGS) entry which is preliminary data.</text>
</comment>
<organism evidence="2 3">
    <name type="scientific">Mycena chlorophos</name>
    <name type="common">Agaric fungus</name>
    <name type="synonym">Agaricus chlorophos</name>
    <dbReference type="NCBI Taxonomy" id="658473"/>
    <lineage>
        <taxon>Eukaryota</taxon>
        <taxon>Fungi</taxon>
        <taxon>Dikarya</taxon>
        <taxon>Basidiomycota</taxon>
        <taxon>Agaricomycotina</taxon>
        <taxon>Agaricomycetes</taxon>
        <taxon>Agaricomycetidae</taxon>
        <taxon>Agaricales</taxon>
        <taxon>Marasmiineae</taxon>
        <taxon>Mycenaceae</taxon>
        <taxon>Mycena</taxon>
    </lineage>
</organism>
<feature type="compositionally biased region" description="Polar residues" evidence="1">
    <location>
        <begin position="309"/>
        <end position="319"/>
    </location>
</feature>
<proteinExistence type="predicted"/>
<feature type="region of interest" description="Disordered" evidence="1">
    <location>
        <begin position="299"/>
        <end position="319"/>
    </location>
</feature>
<evidence type="ECO:0000256" key="1">
    <source>
        <dbReference type="SAM" id="MobiDB-lite"/>
    </source>
</evidence>
<accession>A0A8H6SJ98</accession>
<dbReference type="AlphaFoldDB" id="A0A8H6SJ98"/>
<dbReference type="EMBL" id="JACAZE010000014">
    <property type="protein sequence ID" value="KAF7299872.1"/>
    <property type="molecule type" value="Genomic_DNA"/>
</dbReference>
<gene>
    <name evidence="2" type="ORF">HMN09_00994300</name>
</gene>
<protein>
    <recommendedName>
        <fullName evidence="4">BTB domain-containing protein</fullName>
    </recommendedName>
</protein>
<keyword evidence="3" id="KW-1185">Reference proteome</keyword>